<proteinExistence type="inferred from homology"/>
<dbReference type="Gene3D" id="3.90.1150.10">
    <property type="entry name" value="Aspartate Aminotransferase, domain 1"/>
    <property type="match status" value="1"/>
</dbReference>
<dbReference type="PROSITE" id="PS00595">
    <property type="entry name" value="AA_TRANSFER_CLASS_5"/>
    <property type="match status" value="1"/>
</dbReference>
<reference evidence="9 10" key="1">
    <citation type="submission" date="2017-04" db="EMBL/GenBank/DDBJ databases">
        <authorList>
            <person name="Afonso C.L."/>
            <person name="Miller P.J."/>
            <person name="Scott M.A."/>
            <person name="Spackman E."/>
            <person name="Goraichik I."/>
            <person name="Dimitrov K.M."/>
            <person name="Suarez D.L."/>
            <person name="Swayne D.E."/>
        </authorList>
    </citation>
    <scope>NUCLEOTIDE SEQUENCE [LARGE SCALE GENOMIC DNA]</scope>
    <source>
        <strain evidence="9 10">KR-140</strain>
    </source>
</reference>
<dbReference type="InterPro" id="IPR024169">
    <property type="entry name" value="SP_NH2Trfase/AEP_transaminase"/>
</dbReference>
<dbReference type="InterPro" id="IPR020578">
    <property type="entry name" value="Aminotrans_V_PyrdxlP_BS"/>
</dbReference>
<dbReference type="PANTHER" id="PTHR21152">
    <property type="entry name" value="AMINOTRANSFERASE CLASS V"/>
    <property type="match status" value="1"/>
</dbReference>
<evidence type="ECO:0000313" key="10">
    <source>
        <dbReference type="Proteomes" id="UP000192582"/>
    </source>
</evidence>
<dbReference type="InterPro" id="IPR015421">
    <property type="entry name" value="PyrdxlP-dep_Trfase_major"/>
</dbReference>
<evidence type="ECO:0000256" key="1">
    <source>
        <dbReference type="ARBA" id="ARBA00001933"/>
    </source>
</evidence>
<evidence type="ECO:0000256" key="6">
    <source>
        <dbReference type="RuleBase" id="RU004075"/>
    </source>
</evidence>
<dbReference type="PANTHER" id="PTHR21152:SF40">
    <property type="entry name" value="ALANINE--GLYOXYLATE AMINOTRANSFERASE"/>
    <property type="match status" value="1"/>
</dbReference>
<keyword evidence="10" id="KW-1185">Reference proteome</keyword>
<dbReference type="EMBL" id="FWWU01000009">
    <property type="protein sequence ID" value="SMB92013.1"/>
    <property type="molecule type" value="Genomic_DNA"/>
</dbReference>
<name>A0A1W1VFM6_9DEIO</name>
<dbReference type="GO" id="GO:0004760">
    <property type="term" value="F:L-serine-pyruvate transaminase activity"/>
    <property type="evidence" value="ECO:0007669"/>
    <property type="project" value="TreeGrafter"/>
</dbReference>
<dbReference type="PIRSF" id="PIRSF000524">
    <property type="entry name" value="SPT"/>
    <property type="match status" value="1"/>
</dbReference>
<evidence type="ECO:0000256" key="3">
    <source>
        <dbReference type="ARBA" id="ARBA00022898"/>
    </source>
</evidence>
<dbReference type="InterPro" id="IPR015422">
    <property type="entry name" value="PyrdxlP-dep_Trfase_small"/>
</dbReference>
<dbReference type="Gene3D" id="3.40.640.10">
    <property type="entry name" value="Type I PLP-dependent aspartate aminotransferase-like (Major domain)"/>
    <property type="match status" value="1"/>
</dbReference>
<keyword evidence="9" id="KW-0032">Aminotransferase</keyword>
<dbReference type="Pfam" id="PF00266">
    <property type="entry name" value="Aminotran_5"/>
    <property type="match status" value="1"/>
</dbReference>
<dbReference type="InterPro" id="IPR000192">
    <property type="entry name" value="Aminotrans_V_dom"/>
</dbReference>
<evidence type="ECO:0000256" key="4">
    <source>
        <dbReference type="PIRSR" id="PIRSR000524-1"/>
    </source>
</evidence>
<organism evidence="9 10">
    <name type="scientific">Deinococcus hopiensis KR-140</name>
    <dbReference type="NCBI Taxonomy" id="695939"/>
    <lineage>
        <taxon>Bacteria</taxon>
        <taxon>Thermotogati</taxon>
        <taxon>Deinococcota</taxon>
        <taxon>Deinococci</taxon>
        <taxon>Deinococcales</taxon>
        <taxon>Deinococcaceae</taxon>
        <taxon>Deinococcus</taxon>
    </lineage>
</organism>
<evidence type="ECO:0000313" key="9">
    <source>
        <dbReference type="EMBL" id="SMB92013.1"/>
    </source>
</evidence>
<dbReference type="SUPFAM" id="SSF53383">
    <property type="entry name" value="PLP-dependent transferases"/>
    <property type="match status" value="1"/>
</dbReference>
<dbReference type="STRING" id="695939.SAMN00790413_01408"/>
<gene>
    <name evidence="9" type="ORF">SAMN00790413_01408</name>
</gene>
<keyword evidence="9" id="KW-0808">Transferase</keyword>
<feature type="modified residue" description="N6-(pyridoxal phosphate)lysine" evidence="5">
    <location>
        <position position="200"/>
    </location>
</feature>
<comment type="similarity">
    <text evidence="2 6">Belongs to the class-V pyridoxal-phosphate-dependent aminotransferase family.</text>
</comment>
<sequence>MTDSTREAHLPLNRQRLIAPGPVEVEPRVLLELAQPQMHHRAAAGIEKLMEARTKLTALLGDPYDAVITTSSGTGAFEGALVSLTPEGSKVVNAQAGKFSERWGEMSRRLGYDTALVAKPWGEVLDPDEIASAAKDAHTLLITHSETSTGALHDLQAIAGAAKAHNPDLIVIADCITSYGVAELRPAAWGVDAIVSGSQKGTATPPGLGFVLFSPEVQERMIPATGRGFYLDLTRELKGQKAGSTPQTPAINLIYALSLALDRLLSVPLEVLWAEKRRQADALTAAGTALGARAWAPRTTPAVAVLRPPVPLTGRQVSARLAEMGQRALPGQAPHEDAVFRISTLGYADRYDALGIAGILEDAFAGLGVNFERGAAVGAAWAALRETRAISPLVGQAG</sequence>
<feature type="domain" description="Aminotransferase class V" evidence="8">
    <location>
        <begin position="37"/>
        <end position="284"/>
    </location>
</feature>
<dbReference type="Proteomes" id="UP000192582">
    <property type="component" value="Unassembled WGS sequence"/>
</dbReference>
<evidence type="ECO:0000256" key="7">
    <source>
        <dbReference type="RuleBase" id="RU004504"/>
    </source>
</evidence>
<accession>A0A1W1VFM6</accession>
<protein>
    <submittedName>
        <fullName evidence="9">Aspartate aminotransferase</fullName>
    </submittedName>
</protein>
<evidence type="ECO:0000256" key="2">
    <source>
        <dbReference type="ARBA" id="ARBA00009236"/>
    </source>
</evidence>
<keyword evidence="3 5" id="KW-0663">Pyridoxal phosphate</keyword>
<dbReference type="OrthoDB" id="389074at2"/>
<dbReference type="InterPro" id="IPR015424">
    <property type="entry name" value="PyrdxlP-dep_Trfase"/>
</dbReference>
<comment type="cofactor">
    <cofactor evidence="1 5 7">
        <name>pyridoxal 5'-phosphate</name>
        <dbReference type="ChEBI" id="CHEBI:597326"/>
    </cofactor>
</comment>
<evidence type="ECO:0000259" key="8">
    <source>
        <dbReference type="Pfam" id="PF00266"/>
    </source>
</evidence>
<feature type="binding site" evidence="4">
    <location>
        <position position="341"/>
    </location>
    <ligand>
        <name>substrate</name>
    </ligand>
</feature>
<dbReference type="GO" id="GO:0019265">
    <property type="term" value="P:glycine biosynthetic process, by transamination of glyoxylate"/>
    <property type="evidence" value="ECO:0007669"/>
    <property type="project" value="TreeGrafter"/>
</dbReference>
<dbReference type="GO" id="GO:0008453">
    <property type="term" value="F:alanine-glyoxylate transaminase activity"/>
    <property type="evidence" value="ECO:0007669"/>
    <property type="project" value="TreeGrafter"/>
</dbReference>
<dbReference type="RefSeq" id="WP_084048882.1">
    <property type="nucleotide sequence ID" value="NZ_FWWU01000009.1"/>
</dbReference>
<evidence type="ECO:0000256" key="5">
    <source>
        <dbReference type="PIRSR" id="PIRSR000524-50"/>
    </source>
</evidence>
<dbReference type="AlphaFoldDB" id="A0A1W1VFM6"/>